<evidence type="ECO:0008006" key="4">
    <source>
        <dbReference type="Google" id="ProtNLM"/>
    </source>
</evidence>
<evidence type="ECO:0000313" key="3">
    <source>
        <dbReference type="Proteomes" id="UP000510686"/>
    </source>
</evidence>
<keyword evidence="1" id="KW-0732">Signal</keyword>
<keyword evidence="3" id="KW-1185">Reference proteome</keyword>
<proteinExistence type="predicted"/>
<name>A0A7D5ZBI7_9HYPO</name>
<dbReference type="OrthoDB" id="5137645at2759"/>
<dbReference type="GeneID" id="26240698"/>
<evidence type="ECO:0000256" key="1">
    <source>
        <dbReference type="SAM" id="SignalP"/>
    </source>
</evidence>
<feature type="signal peptide" evidence="1">
    <location>
        <begin position="1"/>
        <end position="16"/>
    </location>
</feature>
<gene>
    <name evidence="2" type="ORF">G6M90_00g100740</name>
</gene>
<feature type="chain" id="PRO_5028871496" description="Secreted protein" evidence="1">
    <location>
        <begin position="17"/>
        <end position="303"/>
    </location>
</feature>
<sequence length="303" mass="31895">MRFIAAFASLAGLASATVLGVNANANVNADVVVGSHSDLNAQVSVNIDDARARHEGYTCPHEMTYSPWTRCCGCDPGQWLDLGNNTCVGEKMHGAWPMPNVAVYGSVNIQLGAFCAAAPNKIVAYDEKHEWCQASPLTIVFLADITIALELIAGVDIDINANISVALKEVCAALSGLYLESVVDAVIAFNTDFLGLAVIQADIEASLGLSLFSIIKNLGCKLGIGKCNFDCVAYCTKGCPNYIDVVGELGGRITGLVGLCILPKVILVVNSLKVVVNVVVDSLLCLVGGIIKTVLSTFDCHCK</sequence>
<protein>
    <recommendedName>
        <fullName evidence="4">Secreted protein</fullName>
    </recommendedName>
</protein>
<dbReference type="AlphaFoldDB" id="A0A7D5ZBI7"/>
<dbReference type="KEGG" id="mbrn:26240698"/>
<dbReference type="EMBL" id="CP058937">
    <property type="protein sequence ID" value="QLI73608.1"/>
    <property type="molecule type" value="Genomic_DNA"/>
</dbReference>
<dbReference type="RefSeq" id="XP_014546275.1">
    <property type="nucleotide sequence ID" value="XM_014690789.1"/>
</dbReference>
<evidence type="ECO:0000313" key="2">
    <source>
        <dbReference type="EMBL" id="QLI73608.1"/>
    </source>
</evidence>
<reference evidence="2 3" key="1">
    <citation type="submission" date="2020-07" db="EMBL/GenBank/DDBJ databases">
        <title>Telomere length de novo assembly of all 7 chromosomes of the fungus, Metarhizium brunneum, using a novel assembly pipeline.</title>
        <authorList>
            <person name="Saud z."/>
            <person name="Kortsinoglou A."/>
            <person name="Kouvelis V.N."/>
            <person name="Butt T.M."/>
        </authorList>
    </citation>
    <scope>NUCLEOTIDE SEQUENCE [LARGE SCALE GENOMIC DNA]</scope>
    <source>
        <strain evidence="2 3">4556</strain>
    </source>
</reference>
<accession>A0A7D5ZBI7</accession>
<dbReference type="Proteomes" id="UP000510686">
    <property type="component" value="Chromosome 6"/>
</dbReference>
<organism evidence="2 3">
    <name type="scientific">Metarhizium brunneum</name>
    <dbReference type="NCBI Taxonomy" id="500148"/>
    <lineage>
        <taxon>Eukaryota</taxon>
        <taxon>Fungi</taxon>
        <taxon>Dikarya</taxon>
        <taxon>Ascomycota</taxon>
        <taxon>Pezizomycotina</taxon>
        <taxon>Sordariomycetes</taxon>
        <taxon>Hypocreomycetidae</taxon>
        <taxon>Hypocreales</taxon>
        <taxon>Clavicipitaceae</taxon>
        <taxon>Metarhizium</taxon>
    </lineage>
</organism>